<dbReference type="EnsemblPlants" id="EMT22642">
    <property type="protein sequence ID" value="EMT22642"/>
    <property type="gene ID" value="F775_10235"/>
</dbReference>
<accession>M8C6I6</accession>
<dbReference type="Gene3D" id="1.10.510.10">
    <property type="entry name" value="Transferase(Phosphotransferase) domain 1"/>
    <property type="match status" value="1"/>
</dbReference>
<dbReference type="AlphaFoldDB" id="M8C6I6"/>
<organism evidence="1">
    <name type="scientific">Aegilops tauschii</name>
    <name type="common">Tausch's goatgrass</name>
    <name type="synonym">Aegilops squarrosa</name>
    <dbReference type="NCBI Taxonomy" id="37682"/>
    <lineage>
        <taxon>Eukaryota</taxon>
        <taxon>Viridiplantae</taxon>
        <taxon>Streptophyta</taxon>
        <taxon>Embryophyta</taxon>
        <taxon>Tracheophyta</taxon>
        <taxon>Spermatophyta</taxon>
        <taxon>Magnoliopsida</taxon>
        <taxon>Liliopsida</taxon>
        <taxon>Poales</taxon>
        <taxon>Poaceae</taxon>
        <taxon>BOP clade</taxon>
        <taxon>Pooideae</taxon>
        <taxon>Triticodae</taxon>
        <taxon>Triticeae</taxon>
        <taxon>Triticinae</taxon>
        <taxon>Aegilops</taxon>
    </lineage>
</organism>
<name>M8C6I6_AEGTA</name>
<reference evidence="1" key="1">
    <citation type="submission" date="2015-06" db="UniProtKB">
        <authorList>
            <consortium name="EnsemblPlants"/>
        </authorList>
    </citation>
    <scope>IDENTIFICATION</scope>
</reference>
<protein>
    <recommendedName>
        <fullName evidence="2">Protein kinase domain-containing protein</fullName>
    </recommendedName>
</protein>
<dbReference type="InterPro" id="IPR011009">
    <property type="entry name" value="Kinase-like_dom_sf"/>
</dbReference>
<evidence type="ECO:0000313" key="1">
    <source>
        <dbReference type="EnsemblPlants" id="EMT22642"/>
    </source>
</evidence>
<evidence type="ECO:0008006" key="2">
    <source>
        <dbReference type="Google" id="ProtNLM"/>
    </source>
</evidence>
<dbReference type="SUPFAM" id="SSF56112">
    <property type="entry name" value="Protein kinase-like (PK-like)"/>
    <property type="match status" value="1"/>
</dbReference>
<proteinExistence type="predicted"/>
<sequence length="332" mass="38473">MAQNFEAYVLGCKSCTPPWECFVKESAVRHIDFDGTSREFYPGKYIMGPMISDCLMDRHAELESYSLMKNFRHPNVVTVENFYDHWGCPRFVLSWVDGSLSAWMKGDGAGRMFKSTMKGSVPTGALRRMIIDLCSGLERLIEEQLYPLKIELNDICVRRQGQRGIPLLYINRVEKLSAFDGRRRQGKLWGDIRRALKEVYKQAPAGIDPIAQRFINYVGVKDVSALQGFLDLWDYRRKARFLLSIISNDISEILDHQEKTRGAVYRTTSRYDYLRLCKDAIKHWPVMPGSVKGDCATLERFIDKMERWNPLIWCYLYEATACKSHFSATRNE</sequence>